<dbReference type="AlphaFoldDB" id="A0A6C0B5P8"/>
<sequence>MLNEQDKNILTDKFIAILTVRDITTELKTLDEETCISVFNEIVECIKSLTDIGKYLKNTDTEEKTGVILELVIEVLSSSKLEEYISPEVREQFKDISNNAEVMNIVLKVVNYINGELLKSFDNNNDGKVTVEEVESDIVDCFMCKNAGGCACYKDDASCKCCSAFYKNVANIMAKFFIKVLCCGCEKNYITRRQ</sequence>
<dbReference type="InterPro" id="IPR018247">
    <property type="entry name" value="EF_Hand_1_Ca_BS"/>
</dbReference>
<evidence type="ECO:0008006" key="2">
    <source>
        <dbReference type="Google" id="ProtNLM"/>
    </source>
</evidence>
<dbReference type="EMBL" id="MN739063">
    <property type="protein sequence ID" value="QHS86848.1"/>
    <property type="molecule type" value="Genomic_DNA"/>
</dbReference>
<accession>A0A6C0B5P8</accession>
<proteinExistence type="predicted"/>
<protein>
    <recommendedName>
        <fullName evidence="2">EF-hand domain-containing protein</fullName>
    </recommendedName>
</protein>
<evidence type="ECO:0000313" key="1">
    <source>
        <dbReference type="EMBL" id="QHS86848.1"/>
    </source>
</evidence>
<dbReference type="PROSITE" id="PS00018">
    <property type="entry name" value="EF_HAND_1"/>
    <property type="match status" value="1"/>
</dbReference>
<organism evidence="1">
    <name type="scientific">viral metagenome</name>
    <dbReference type="NCBI Taxonomy" id="1070528"/>
    <lineage>
        <taxon>unclassified sequences</taxon>
        <taxon>metagenomes</taxon>
        <taxon>organismal metagenomes</taxon>
    </lineage>
</organism>
<name>A0A6C0B5P8_9ZZZZ</name>
<reference evidence="1" key="1">
    <citation type="journal article" date="2020" name="Nature">
        <title>Giant virus diversity and host interactions through global metagenomics.</title>
        <authorList>
            <person name="Schulz F."/>
            <person name="Roux S."/>
            <person name="Paez-Espino D."/>
            <person name="Jungbluth S."/>
            <person name="Walsh D.A."/>
            <person name="Denef V.J."/>
            <person name="McMahon K.D."/>
            <person name="Konstantinidis K.T."/>
            <person name="Eloe-Fadrosh E.A."/>
            <person name="Kyrpides N.C."/>
            <person name="Woyke T."/>
        </authorList>
    </citation>
    <scope>NUCLEOTIDE SEQUENCE</scope>
    <source>
        <strain evidence="1">GVMAG-M-3300009422-16</strain>
    </source>
</reference>